<dbReference type="Pfam" id="PF02190">
    <property type="entry name" value="LON_substr_bdg"/>
    <property type="match status" value="1"/>
</dbReference>
<dbReference type="AlphaFoldDB" id="A0A3M6UEG3"/>
<dbReference type="InterPro" id="IPR046336">
    <property type="entry name" value="Lon_prtase_N_sf"/>
</dbReference>
<evidence type="ECO:0000256" key="3">
    <source>
        <dbReference type="ARBA" id="ARBA00022833"/>
    </source>
</evidence>
<dbReference type="OrthoDB" id="264917at2759"/>
<dbReference type="Proteomes" id="UP000275408">
    <property type="component" value="Unassembled WGS sequence"/>
</dbReference>
<dbReference type="SUPFAM" id="SSF57850">
    <property type="entry name" value="RING/U-box"/>
    <property type="match status" value="2"/>
</dbReference>
<dbReference type="CDD" id="cd16514">
    <property type="entry name" value="RING-HC_LONFs_rpt2"/>
    <property type="match status" value="1"/>
</dbReference>
<dbReference type="GO" id="GO:0005737">
    <property type="term" value="C:cytoplasm"/>
    <property type="evidence" value="ECO:0007669"/>
    <property type="project" value="UniProtKB-ARBA"/>
</dbReference>
<dbReference type="Pfam" id="PF13923">
    <property type="entry name" value="zf-C3HC4_2"/>
    <property type="match status" value="1"/>
</dbReference>
<dbReference type="SUPFAM" id="SSF48452">
    <property type="entry name" value="TPR-like"/>
    <property type="match status" value="1"/>
</dbReference>
<evidence type="ECO:0000259" key="6">
    <source>
        <dbReference type="PROSITE" id="PS50089"/>
    </source>
</evidence>
<organism evidence="8 9">
    <name type="scientific">Pocillopora damicornis</name>
    <name type="common">Cauliflower coral</name>
    <name type="synonym">Millepora damicornis</name>
    <dbReference type="NCBI Taxonomy" id="46731"/>
    <lineage>
        <taxon>Eukaryota</taxon>
        <taxon>Metazoa</taxon>
        <taxon>Cnidaria</taxon>
        <taxon>Anthozoa</taxon>
        <taxon>Hexacorallia</taxon>
        <taxon>Scleractinia</taxon>
        <taxon>Astrocoeniina</taxon>
        <taxon>Pocilloporidae</taxon>
        <taxon>Pocillopora</taxon>
    </lineage>
</organism>
<protein>
    <recommendedName>
        <fullName evidence="10">LON peptidase N-terminal domain and RING finger protein 3</fullName>
    </recommendedName>
</protein>
<evidence type="ECO:0008006" key="10">
    <source>
        <dbReference type="Google" id="ProtNLM"/>
    </source>
</evidence>
<comment type="caution">
    <text evidence="8">The sequence shown here is derived from an EMBL/GenBank/DDBJ whole genome shotgun (WGS) entry which is preliminary data.</text>
</comment>
<evidence type="ECO:0000256" key="1">
    <source>
        <dbReference type="ARBA" id="ARBA00022723"/>
    </source>
</evidence>
<dbReference type="InterPro" id="IPR013083">
    <property type="entry name" value="Znf_RING/FYVE/PHD"/>
</dbReference>
<dbReference type="Gene3D" id="1.25.40.10">
    <property type="entry name" value="Tetratricopeptide repeat domain"/>
    <property type="match status" value="1"/>
</dbReference>
<dbReference type="InterPro" id="IPR017907">
    <property type="entry name" value="Znf_RING_CS"/>
</dbReference>
<dbReference type="SMART" id="SM00184">
    <property type="entry name" value="RING"/>
    <property type="match status" value="2"/>
</dbReference>
<dbReference type="PANTHER" id="PTHR23327">
    <property type="entry name" value="RING FINGER PROTEIN 127"/>
    <property type="match status" value="1"/>
</dbReference>
<dbReference type="STRING" id="46731.A0A3M6UEG3"/>
<reference evidence="8 9" key="1">
    <citation type="journal article" date="2018" name="Sci. Rep.">
        <title>Comparative analysis of the Pocillopora damicornis genome highlights role of immune system in coral evolution.</title>
        <authorList>
            <person name="Cunning R."/>
            <person name="Bay R.A."/>
            <person name="Gillette P."/>
            <person name="Baker A.C."/>
            <person name="Traylor-Knowles N."/>
        </authorList>
    </citation>
    <scope>NUCLEOTIDE SEQUENCE [LARGE SCALE GENOMIC DNA]</scope>
    <source>
        <strain evidence="8">RSMAS</strain>
        <tissue evidence="8">Whole animal</tissue>
    </source>
</reference>
<dbReference type="SMART" id="SM00464">
    <property type="entry name" value="LON"/>
    <property type="match status" value="1"/>
</dbReference>
<feature type="region of interest" description="Disordered" evidence="5">
    <location>
        <begin position="329"/>
        <end position="387"/>
    </location>
</feature>
<dbReference type="PROSITE" id="PS51787">
    <property type="entry name" value="LON_N"/>
    <property type="match status" value="1"/>
</dbReference>
<feature type="domain" description="RING-type" evidence="6">
    <location>
        <begin position="91"/>
        <end position="130"/>
    </location>
</feature>
<dbReference type="InterPro" id="IPR015947">
    <property type="entry name" value="PUA-like_sf"/>
</dbReference>
<sequence length="721" mass="81489">MENLSRDQKSYAKKNTLDSLLEQGELLARKGKLDQSFSAYSNAFRVGVVPKERIESLVTALLEFQRNKLCKERKEGKGSPVVNSSGNILICSLCQCLFLKPVTLSCGHTFCQSCLIEERSFTGRVECTKCGKFESEDMKHSVNLLITNSIQKWFPSEFQNQVDKLVGHKHLSENDAKSAVDCFSKILSVSANDFHCLCWRSDALLQTEQFELALQDIEQACKLRPTSARTVYRKAAVLANCAKHEGVLSSKHEESVLALLRCSALAPGCERYRREFTESLHQLLSPKFTNSNRTLLVLRAAGTKLVATPQEKALNGSVGKHFNTLAHGGERSFSGEVNSKNNSGENTCSKRSSSQSGSMFKRRRQRSRSFSNSEEAPSNFERQQNKKSKGENCTAGVTYEDKLKDLDDFECKLCFNLLFQPITTICGHTFCRECLERCLDHRVECPCCRTVLDQYDRGVPNMEVTEVLELILVNYFTAYYNERKRNYQESIEKLASVGKDGHAQVPIFVCTLAVPKVPCPLHIFEPRYRLMLRRCVSSGSKQFGMCVPSDDSNKNFADYGTMLNIKSVNFLPDGRSIVDTEGGERFHVVSRGMLDGYHTATVEWLKDEQVEDADEIRQLHELNRTGHNTLQTWFSQMTSRQQQCIMNAIGPIPALREDIQLCNNGPDWMWWVLAALPLQDKPKLIILGMTSILERLNSIIRFLQLMLSLQKKSMETESPGS</sequence>
<dbReference type="Pfam" id="PF13445">
    <property type="entry name" value="zf-RING_UBOX"/>
    <property type="match status" value="1"/>
</dbReference>
<dbReference type="EMBL" id="RCHS01001704">
    <property type="protein sequence ID" value="RMX52070.1"/>
    <property type="molecule type" value="Genomic_DNA"/>
</dbReference>
<dbReference type="PANTHER" id="PTHR23327:SF42">
    <property type="entry name" value="LON PEPTIDASE N-TERMINAL DOMAIN AND RING FINGER PROTEIN C14F5.10C"/>
    <property type="match status" value="1"/>
</dbReference>
<dbReference type="OMA" id="RLMPHWS"/>
<gene>
    <name evidence="8" type="ORF">pdam_00003713</name>
</gene>
<feature type="domain" description="Lon N-terminal" evidence="7">
    <location>
        <begin position="502"/>
        <end position="707"/>
    </location>
</feature>
<feature type="domain" description="RING-type" evidence="6">
    <location>
        <begin position="411"/>
        <end position="449"/>
    </location>
</feature>
<evidence type="ECO:0000256" key="4">
    <source>
        <dbReference type="PROSITE-ProRule" id="PRU00175"/>
    </source>
</evidence>
<dbReference type="SUPFAM" id="SSF88697">
    <property type="entry name" value="PUA domain-like"/>
    <property type="match status" value="1"/>
</dbReference>
<accession>A0A3M6UEG3</accession>
<evidence type="ECO:0000259" key="7">
    <source>
        <dbReference type="PROSITE" id="PS51787"/>
    </source>
</evidence>
<keyword evidence="2 4" id="KW-0863">Zinc-finger</keyword>
<dbReference type="Gene3D" id="3.30.40.10">
    <property type="entry name" value="Zinc/RING finger domain, C3HC4 (zinc finger)"/>
    <property type="match status" value="2"/>
</dbReference>
<proteinExistence type="predicted"/>
<dbReference type="InterPro" id="IPR003111">
    <property type="entry name" value="Lon_prtase_N"/>
</dbReference>
<dbReference type="InterPro" id="IPR001841">
    <property type="entry name" value="Znf_RING"/>
</dbReference>
<evidence type="ECO:0000313" key="8">
    <source>
        <dbReference type="EMBL" id="RMX52070.1"/>
    </source>
</evidence>
<dbReference type="GO" id="GO:0061630">
    <property type="term" value="F:ubiquitin protein ligase activity"/>
    <property type="evidence" value="ECO:0007669"/>
    <property type="project" value="TreeGrafter"/>
</dbReference>
<dbReference type="GO" id="GO:0008270">
    <property type="term" value="F:zinc ion binding"/>
    <property type="evidence" value="ECO:0007669"/>
    <property type="project" value="UniProtKB-KW"/>
</dbReference>
<dbReference type="InterPro" id="IPR011990">
    <property type="entry name" value="TPR-like_helical_dom_sf"/>
</dbReference>
<feature type="compositionally biased region" description="Polar residues" evidence="5">
    <location>
        <begin position="335"/>
        <end position="357"/>
    </location>
</feature>
<keyword evidence="9" id="KW-1185">Reference proteome</keyword>
<name>A0A3M6UEG3_POCDA</name>
<evidence type="ECO:0000256" key="2">
    <source>
        <dbReference type="ARBA" id="ARBA00022771"/>
    </source>
</evidence>
<keyword evidence="1" id="KW-0479">Metal-binding</keyword>
<dbReference type="Gene3D" id="2.30.130.40">
    <property type="entry name" value="LON domain-like"/>
    <property type="match status" value="1"/>
</dbReference>
<evidence type="ECO:0000313" key="9">
    <source>
        <dbReference type="Proteomes" id="UP000275408"/>
    </source>
</evidence>
<dbReference type="PROSITE" id="PS00518">
    <property type="entry name" value="ZF_RING_1"/>
    <property type="match status" value="2"/>
</dbReference>
<dbReference type="PROSITE" id="PS50089">
    <property type="entry name" value="ZF_RING_2"/>
    <property type="match status" value="2"/>
</dbReference>
<dbReference type="InterPro" id="IPR027370">
    <property type="entry name" value="Znf-RING_euk"/>
</dbReference>
<keyword evidence="3" id="KW-0862">Zinc</keyword>
<evidence type="ECO:0000256" key="5">
    <source>
        <dbReference type="SAM" id="MobiDB-lite"/>
    </source>
</evidence>